<evidence type="ECO:0000256" key="8">
    <source>
        <dbReference type="ARBA" id="ARBA00023157"/>
    </source>
</evidence>
<keyword evidence="9" id="KW-0675">Receptor</keyword>
<organism evidence="13">
    <name type="scientific">Capitella teleta</name>
    <name type="common">Polychaete worm</name>
    <dbReference type="NCBI Taxonomy" id="283909"/>
    <lineage>
        <taxon>Eukaryota</taxon>
        <taxon>Metazoa</taxon>
        <taxon>Spiralia</taxon>
        <taxon>Lophotrochozoa</taxon>
        <taxon>Annelida</taxon>
        <taxon>Polychaeta</taxon>
        <taxon>Sedentaria</taxon>
        <taxon>Scolecida</taxon>
        <taxon>Capitellidae</taxon>
        <taxon>Capitella</taxon>
    </lineage>
</organism>
<proteinExistence type="predicted"/>
<dbReference type="FunFam" id="2.10.25.10:FF:000009">
    <property type="entry name" value="Low-density lipoprotein receptor isoform 1"/>
    <property type="match status" value="1"/>
</dbReference>
<dbReference type="AlphaFoldDB" id="R7VFX5"/>
<keyword evidence="4" id="KW-0812">Transmembrane</keyword>
<dbReference type="InterPro" id="IPR001881">
    <property type="entry name" value="EGF-like_Ca-bd_dom"/>
</dbReference>
<feature type="domain" description="EGF-like" evidence="12">
    <location>
        <begin position="3"/>
        <end position="41"/>
    </location>
</feature>
<evidence type="ECO:0000259" key="11">
    <source>
        <dbReference type="SMART" id="SM00179"/>
    </source>
</evidence>
<evidence type="ECO:0000256" key="10">
    <source>
        <dbReference type="ARBA" id="ARBA00023180"/>
    </source>
</evidence>
<keyword evidence="15" id="KW-1185">Reference proteome</keyword>
<evidence type="ECO:0000313" key="15">
    <source>
        <dbReference type="Proteomes" id="UP000014760"/>
    </source>
</evidence>
<sequence length="97" mass="10829">SSDCSNNNGGCEHNCIDDATEKWCSCREGSEVSKGDWRNCDDINECEIGVRGVDYDVDCQICINTKGNYTCGCYEGYELHPNAKLCIGQFNAEHKYI</sequence>
<evidence type="ECO:0000256" key="3">
    <source>
        <dbReference type="ARBA" id="ARBA00022583"/>
    </source>
</evidence>
<dbReference type="SMART" id="SM00181">
    <property type="entry name" value="EGF"/>
    <property type="match status" value="2"/>
</dbReference>
<reference evidence="15" key="1">
    <citation type="submission" date="2012-12" db="EMBL/GenBank/DDBJ databases">
        <authorList>
            <person name="Hellsten U."/>
            <person name="Grimwood J."/>
            <person name="Chapman J.A."/>
            <person name="Shapiro H."/>
            <person name="Aerts A."/>
            <person name="Otillar R.P."/>
            <person name="Terry A.Y."/>
            <person name="Boore J.L."/>
            <person name="Simakov O."/>
            <person name="Marletaz F."/>
            <person name="Cho S.-J."/>
            <person name="Edsinger-Gonzales E."/>
            <person name="Havlak P."/>
            <person name="Kuo D.-H."/>
            <person name="Larsson T."/>
            <person name="Lv J."/>
            <person name="Arendt D."/>
            <person name="Savage R."/>
            <person name="Osoegawa K."/>
            <person name="de Jong P."/>
            <person name="Lindberg D.R."/>
            <person name="Seaver E.C."/>
            <person name="Weisblat D.A."/>
            <person name="Putnam N.H."/>
            <person name="Grigoriev I.V."/>
            <person name="Rokhsar D.S."/>
        </authorList>
    </citation>
    <scope>NUCLEOTIDE SEQUENCE</scope>
    <source>
        <strain evidence="15">I ESC-2004</strain>
    </source>
</reference>
<dbReference type="EMBL" id="KB292479">
    <property type="protein sequence ID" value="ELU17534.1"/>
    <property type="molecule type" value="Genomic_DNA"/>
</dbReference>
<dbReference type="GO" id="GO:0016020">
    <property type="term" value="C:membrane"/>
    <property type="evidence" value="ECO:0007669"/>
    <property type="project" value="UniProtKB-SubCell"/>
</dbReference>
<keyword evidence="2" id="KW-0245">EGF-like domain</keyword>
<reference evidence="14" key="3">
    <citation type="submission" date="2015-06" db="UniProtKB">
        <authorList>
            <consortium name="EnsemblMetazoa"/>
        </authorList>
    </citation>
    <scope>IDENTIFICATION</scope>
</reference>
<keyword evidence="7" id="KW-0472">Membrane</keyword>
<dbReference type="OrthoDB" id="10045365at2759"/>
<dbReference type="SUPFAM" id="SSF57196">
    <property type="entry name" value="EGF/Laminin"/>
    <property type="match status" value="2"/>
</dbReference>
<keyword evidence="10" id="KW-0325">Glycoprotein</keyword>
<feature type="non-terminal residue" evidence="13">
    <location>
        <position position="1"/>
    </location>
</feature>
<keyword evidence="5" id="KW-0677">Repeat</keyword>
<feature type="domain" description="EGF-like" evidence="12">
    <location>
        <begin position="45"/>
        <end position="87"/>
    </location>
</feature>
<dbReference type="STRING" id="283909.R7VFX5"/>
<evidence type="ECO:0000256" key="9">
    <source>
        <dbReference type="ARBA" id="ARBA00023170"/>
    </source>
</evidence>
<evidence type="ECO:0008006" key="16">
    <source>
        <dbReference type="Google" id="ProtNLM"/>
    </source>
</evidence>
<evidence type="ECO:0000256" key="7">
    <source>
        <dbReference type="ARBA" id="ARBA00023136"/>
    </source>
</evidence>
<dbReference type="Gene3D" id="2.10.25.10">
    <property type="entry name" value="Laminin"/>
    <property type="match status" value="2"/>
</dbReference>
<evidence type="ECO:0000313" key="13">
    <source>
        <dbReference type="EMBL" id="ELU17534.1"/>
    </source>
</evidence>
<evidence type="ECO:0000256" key="5">
    <source>
        <dbReference type="ARBA" id="ARBA00022737"/>
    </source>
</evidence>
<evidence type="ECO:0000313" key="14">
    <source>
        <dbReference type="EnsemblMetazoa" id="CapteP137898"/>
    </source>
</evidence>
<keyword evidence="8" id="KW-1015">Disulfide bond</keyword>
<name>R7VFX5_CAPTE</name>
<evidence type="ECO:0000256" key="4">
    <source>
        <dbReference type="ARBA" id="ARBA00022692"/>
    </source>
</evidence>
<reference evidence="13 15" key="2">
    <citation type="journal article" date="2013" name="Nature">
        <title>Insights into bilaterian evolution from three spiralian genomes.</title>
        <authorList>
            <person name="Simakov O."/>
            <person name="Marletaz F."/>
            <person name="Cho S.J."/>
            <person name="Edsinger-Gonzales E."/>
            <person name="Havlak P."/>
            <person name="Hellsten U."/>
            <person name="Kuo D.H."/>
            <person name="Larsson T."/>
            <person name="Lv J."/>
            <person name="Arendt D."/>
            <person name="Savage R."/>
            <person name="Osoegawa K."/>
            <person name="de Jong P."/>
            <person name="Grimwood J."/>
            <person name="Chapman J.A."/>
            <person name="Shapiro H."/>
            <person name="Aerts A."/>
            <person name="Otillar R.P."/>
            <person name="Terry A.Y."/>
            <person name="Boore J.L."/>
            <person name="Grigoriev I.V."/>
            <person name="Lindberg D.R."/>
            <person name="Seaver E.C."/>
            <person name="Weisblat D.A."/>
            <person name="Putnam N.H."/>
            <person name="Rokhsar D.S."/>
        </authorList>
    </citation>
    <scope>NUCLEOTIDE SEQUENCE</scope>
    <source>
        <strain evidence="13 15">I ESC-2004</strain>
    </source>
</reference>
<accession>R7VFX5</accession>
<keyword evidence="6" id="KW-1133">Transmembrane helix</keyword>
<feature type="domain" description="EGF-like calcium-binding" evidence="11">
    <location>
        <begin position="42"/>
        <end position="87"/>
    </location>
</feature>
<comment type="subcellular location">
    <subcellularLocation>
        <location evidence="1">Membrane</location>
        <topology evidence="1">Single-pass type I membrane protein</topology>
    </subcellularLocation>
</comment>
<dbReference type="InterPro" id="IPR000742">
    <property type="entry name" value="EGF"/>
</dbReference>
<dbReference type="SMART" id="SM00179">
    <property type="entry name" value="EGF_CA"/>
    <property type="match status" value="1"/>
</dbReference>
<dbReference type="Pfam" id="PF14670">
    <property type="entry name" value="FXa_inhibition"/>
    <property type="match status" value="1"/>
</dbReference>
<dbReference type="EMBL" id="AMQN01016854">
    <property type="status" value="NOT_ANNOTATED_CDS"/>
    <property type="molecule type" value="Genomic_DNA"/>
</dbReference>
<dbReference type="EnsemblMetazoa" id="CapteT137898">
    <property type="protein sequence ID" value="CapteP137898"/>
    <property type="gene ID" value="CapteG137898"/>
</dbReference>
<dbReference type="Proteomes" id="UP000014760">
    <property type="component" value="Unassembled WGS sequence"/>
</dbReference>
<dbReference type="GO" id="GO:0006897">
    <property type="term" value="P:endocytosis"/>
    <property type="evidence" value="ECO:0007669"/>
    <property type="project" value="UniProtKB-KW"/>
</dbReference>
<protein>
    <recommendedName>
        <fullName evidence="16">EGF-like domain-containing protein</fullName>
    </recommendedName>
</protein>
<evidence type="ECO:0000256" key="2">
    <source>
        <dbReference type="ARBA" id="ARBA00022536"/>
    </source>
</evidence>
<gene>
    <name evidence="13" type="ORF">CAPTEDRAFT_137898</name>
</gene>
<evidence type="ECO:0000259" key="12">
    <source>
        <dbReference type="SMART" id="SM00181"/>
    </source>
</evidence>
<evidence type="ECO:0000256" key="6">
    <source>
        <dbReference type="ARBA" id="ARBA00022989"/>
    </source>
</evidence>
<evidence type="ECO:0000256" key="1">
    <source>
        <dbReference type="ARBA" id="ARBA00004479"/>
    </source>
</evidence>
<keyword evidence="3" id="KW-0254">Endocytosis</keyword>
<dbReference type="HOGENOM" id="CLU_004826_10_0_1"/>
<dbReference type="GO" id="GO:0005509">
    <property type="term" value="F:calcium ion binding"/>
    <property type="evidence" value="ECO:0007669"/>
    <property type="project" value="InterPro"/>
</dbReference>